<dbReference type="InterPro" id="IPR035940">
    <property type="entry name" value="CAP_sf"/>
</dbReference>
<dbReference type="Proteomes" id="UP000252519">
    <property type="component" value="Unassembled WGS sequence"/>
</dbReference>
<proteinExistence type="predicted"/>
<accession>A0A368HBU8</accession>
<evidence type="ECO:0000313" key="2">
    <source>
        <dbReference type="Proteomes" id="UP000252519"/>
    </source>
</evidence>
<dbReference type="OrthoDB" id="5899624at2759"/>
<gene>
    <name evidence="1" type="ORF">ANCCAN_00660</name>
</gene>
<name>A0A368HBU8_ANCCA</name>
<evidence type="ECO:0000313" key="1">
    <source>
        <dbReference type="EMBL" id="RCN53109.1"/>
    </source>
</evidence>
<evidence type="ECO:0008006" key="3">
    <source>
        <dbReference type="Google" id="ProtNLM"/>
    </source>
</evidence>
<reference evidence="1 2" key="1">
    <citation type="submission" date="2014-10" db="EMBL/GenBank/DDBJ databases">
        <title>Draft genome of the hookworm Ancylostoma caninum.</title>
        <authorList>
            <person name="Mitreva M."/>
        </authorList>
    </citation>
    <scope>NUCLEOTIDE SEQUENCE [LARGE SCALE GENOMIC DNA]</scope>
    <source>
        <strain evidence="1 2">Baltimore</strain>
    </source>
</reference>
<comment type="caution">
    <text evidence="1">The sequence shown here is derived from an EMBL/GenBank/DDBJ whole genome shotgun (WGS) entry which is preliminary data.</text>
</comment>
<dbReference type="EMBL" id="JOJR01000003">
    <property type="protein sequence ID" value="RCN53109.1"/>
    <property type="molecule type" value="Genomic_DNA"/>
</dbReference>
<dbReference type="STRING" id="29170.A0A368HBU8"/>
<organism evidence="1 2">
    <name type="scientific">Ancylostoma caninum</name>
    <name type="common">Dog hookworm</name>
    <dbReference type="NCBI Taxonomy" id="29170"/>
    <lineage>
        <taxon>Eukaryota</taxon>
        <taxon>Metazoa</taxon>
        <taxon>Ecdysozoa</taxon>
        <taxon>Nematoda</taxon>
        <taxon>Chromadorea</taxon>
        <taxon>Rhabditida</taxon>
        <taxon>Rhabditina</taxon>
        <taxon>Rhabditomorpha</taxon>
        <taxon>Strongyloidea</taxon>
        <taxon>Ancylostomatidae</taxon>
        <taxon>Ancylostomatinae</taxon>
        <taxon>Ancylostoma</taxon>
    </lineage>
</organism>
<dbReference type="Gene3D" id="3.40.33.10">
    <property type="entry name" value="CAP"/>
    <property type="match status" value="1"/>
</dbReference>
<sequence length="131" mass="14614">MGTWLSEMYQEKIYLHPDPGAPVMYRGKNRNYCNLVRYDAYHIGCAETECDGKKLTFCLTNKPPLQINETVYYAGDGACPKGACRPTAIGVCNEDTGLCLTPLPTTTPKPTTKRPKSNDCYFSFFMAGCMM</sequence>
<protein>
    <recommendedName>
        <fullName evidence="3">SCP domain-containing protein</fullName>
    </recommendedName>
</protein>
<keyword evidence="2" id="KW-1185">Reference proteome</keyword>
<dbReference type="AlphaFoldDB" id="A0A368HBU8"/>